<dbReference type="GO" id="GO:0006508">
    <property type="term" value="P:proteolysis"/>
    <property type="evidence" value="ECO:0007669"/>
    <property type="project" value="UniProtKB-KW"/>
</dbReference>
<gene>
    <name evidence="2" type="ORF">SAMN04487905_10752</name>
</gene>
<evidence type="ECO:0000313" key="2">
    <source>
        <dbReference type="EMBL" id="SDP67885.1"/>
    </source>
</evidence>
<keyword evidence="3" id="KW-1185">Reference proteome</keyword>
<dbReference type="SUPFAM" id="SSF55486">
    <property type="entry name" value="Metalloproteases ('zincins'), catalytic domain"/>
    <property type="match status" value="1"/>
</dbReference>
<feature type="region of interest" description="Disordered" evidence="1">
    <location>
        <begin position="1"/>
        <end position="35"/>
    </location>
</feature>
<sequence length="468" mass="49891">MDVPTGVPPHRVIGAGNTGPPPDRPSSPRARAAAVRRRDRRRCRLRLLVALLLVPLGGCGPIREGPTTEGGVVRQGVPSSFVFGTDSSEVDGLAATVVTDAQDYWRGQFRRSFGRSWHDLDGGFHSVDTTDEDAQPPPCASDITELTGNAYYCATVDAIAWDRAALLPVLRAHYGESAVVLVLAHEIGHAVAHRLGSDDAGSPPLMVETTADCYAGSYVRWVVDGGSERLRMDSAGLDSALRALISFADPVEREADAHGSAYDRASAFQDGYTNGPRVCTEAREFSGEWATGGGPRGNRDVPTLLGERVPAIRGYFGELVRQRGARWNPPRVVASDTAGCDGAGIITRCGGNVIAVDRERLRRSTYELGDQAAETPLIGAFATTALESIDPSTRRARRFSVPCLTGAYTGHLVRDTERASGSDLNEAVRAVLSGDTTSRELFGTDSASGFEEFRAFRSGVAGTAESCL</sequence>
<reference evidence="3" key="1">
    <citation type="submission" date="2016-10" db="EMBL/GenBank/DDBJ databases">
        <authorList>
            <person name="Varghese N."/>
            <person name="Submissions S."/>
        </authorList>
    </citation>
    <scope>NUCLEOTIDE SEQUENCE [LARGE SCALE GENOMIC DNA]</scope>
    <source>
        <strain evidence="3">DSM 46732</strain>
    </source>
</reference>
<keyword evidence="2" id="KW-0378">Hydrolase</keyword>
<dbReference type="Proteomes" id="UP000199497">
    <property type="component" value="Unassembled WGS sequence"/>
</dbReference>
<keyword evidence="2" id="KW-0482">Metalloprotease</keyword>
<dbReference type="STRING" id="405564.SAMN04487905_10752"/>
<accession>A0A1H0UP63</accession>
<protein>
    <submittedName>
        <fullName evidence="2">Predicted metalloprotease</fullName>
    </submittedName>
</protein>
<proteinExistence type="predicted"/>
<evidence type="ECO:0000313" key="3">
    <source>
        <dbReference type="Proteomes" id="UP000199497"/>
    </source>
</evidence>
<dbReference type="EMBL" id="FNJR01000007">
    <property type="protein sequence ID" value="SDP67885.1"/>
    <property type="molecule type" value="Genomic_DNA"/>
</dbReference>
<organism evidence="2 3">
    <name type="scientific">Actinopolyspora xinjiangensis</name>
    <dbReference type="NCBI Taxonomy" id="405564"/>
    <lineage>
        <taxon>Bacteria</taxon>
        <taxon>Bacillati</taxon>
        <taxon>Actinomycetota</taxon>
        <taxon>Actinomycetes</taxon>
        <taxon>Actinopolysporales</taxon>
        <taxon>Actinopolysporaceae</taxon>
        <taxon>Actinopolyspora</taxon>
    </lineage>
</organism>
<name>A0A1H0UP63_9ACTN</name>
<keyword evidence="2" id="KW-0645">Protease</keyword>
<dbReference type="AlphaFoldDB" id="A0A1H0UP63"/>
<dbReference type="GO" id="GO:0008237">
    <property type="term" value="F:metallopeptidase activity"/>
    <property type="evidence" value="ECO:0007669"/>
    <property type="project" value="UniProtKB-KW"/>
</dbReference>
<evidence type="ECO:0000256" key="1">
    <source>
        <dbReference type="SAM" id="MobiDB-lite"/>
    </source>
</evidence>